<evidence type="ECO:0000256" key="1">
    <source>
        <dbReference type="ARBA" id="ARBA00022598"/>
    </source>
</evidence>
<evidence type="ECO:0000256" key="4">
    <source>
        <dbReference type="ARBA" id="ARBA00022917"/>
    </source>
</evidence>
<dbReference type="GO" id="GO:0006422">
    <property type="term" value="P:aspartyl-tRNA aminoacylation"/>
    <property type="evidence" value="ECO:0007669"/>
    <property type="project" value="TreeGrafter"/>
</dbReference>
<reference evidence="8" key="1">
    <citation type="journal article" date="2014" name="Front. Microbiol.">
        <title>High frequency of phylogenetically diverse reductive dehalogenase-homologous genes in deep subseafloor sedimentary metagenomes.</title>
        <authorList>
            <person name="Kawai M."/>
            <person name="Futagami T."/>
            <person name="Toyoda A."/>
            <person name="Takaki Y."/>
            <person name="Nishi S."/>
            <person name="Hori S."/>
            <person name="Arai W."/>
            <person name="Tsubouchi T."/>
            <person name="Morono Y."/>
            <person name="Uchiyama I."/>
            <person name="Ito T."/>
            <person name="Fujiyama A."/>
            <person name="Inagaki F."/>
            <person name="Takami H."/>
        </authorList>
    </citation>
    <scope>NUCLEOTIDE SEQUENCE</scope>
    <source>
        <strain evidence="8">Expedition CK06-06</strain>
    </source>
</reference>
<protein>
    <recommendedName>
        <fullName evidence="7">Aminoacyl-transfer RNA synthetases class-II family profile domain-containing protein</fullName>
    </recommendedName>
</protein>
<evidence type="ECO:0000259" key="7">
    <source>
        <dbReference type="PROSITE" id="PS50862"/>
    </source>
</evidence>
<dbReference type="SUPFAM" id="SSF55681">
    <property type="entry name" value="Class II aaRS and biotin synthetases"/>
    <property type="match status" value="1"/>
</dbReference>
<proteinExistence type="predicted"/>
<dbReference type="PANTHER" id="PTHR22594">
    <property type="entry name" value="ASPARTYL/LYSYL-TRNA SYNTHETASE"/>
    <property type="match status" value="1"/>
</dbReference>
<dbReference type="Gene3D" id="3.30.930.10">
    <property type="entry name" value="Bira Bifunctional Protein, Domain 2"/>
    <property type="match status" value="1"/>
</dbReference>
<dbReference type="InterPro" id="IPR045864">
    <property type="entry name" value="aa-tRNA-synth_II/BPL/LPL"/>
</dbReference>
<keyword evidence="2" id="KW-0547">Nucleotide-binding</keyword>
<keyword evidence="5" id="KW-0030">Aminoacyl-tRNA synthetase</keyword>
<dbReference type="AlphaFoldDB" id="X0YGU7"/>
<dbReference type="PROSITE" id="PS50862">
    <property type="entry name" value="AA_TRNA_LIGASE_II"/>
    <property type="match status" value="1"/>
</dbReference>
<dbReference type="GO" id="GO:0005524">
    <property type="term" value="F:ATP binding"/>
    <property type="evidence" value="ECO:0007669"/>
    <property type="project" value="UniProtKB-KW"/>
</dbReference>
<evidence type="ECO:0000256" key="5">
    <source>
        <dbReference type="ARBA" id="ARBA00023146"/>
    </source>
</evidence>
<dbReference type="InterPro" id="IPR004364">
    <property type="entry name" value="Aa-tRNA-synt_II"/>
</dbReference>
<name>X0YGU7_9ZZZZ</name>
<sequence>FGLDEEGNITSAHHPFTSPREDELDRIETSPLDILSDAYDLVLNGVELGSGSIRIHSRALQERVFRVIGISEEEADARFGFFLKALEYGAPPHGGFALGIDRLVMMMAHEESLRDVIAFPKTTTGLCPLTEAPMPVDSVQLEDLGIRLREGA</sequence>
<keyword evidence="4" id="KW-0648">Protein biosynthesis</keyword>
<evidence type="ECO:0000256" key="3">
    <source>
        <dbReference type="ARBA" id="ARBA00022840"/>
    </source>
</evidence>
<dbReference type="GO" id="GO:0004815">
    <property type="term" value="F:aspartate-tRNA ligase activity"/>
    <property type="evidence" value="ECO:0007669"/>
    <property type="project" value="TreeGrafter"/>
</dbReference>
<evidence type="ECO:0000256" key="6">
    <source>
        <dbReference type="SAM" id="MobiDB-lite"/>
    </source>
</evidence>
<evidence type="ECO:0000256" key="2">
    <source>
        <dbReference type="ARBA" id="ARBA00022741"/>
    </source>
</evidence>
<keyword evidence="3" id="KW-0067">ATP-binding</keyword>
<feature type="domain" description="Aminoacyl-transfer RNA synthetases class-II family profile" evidence="7">
    <location>
        <begin position="44"/>
        <end position="128"/>
    </location>
</feature>
<gene>
    <name evidence="8" type="ORF">S01H1_83586</name>
</gene>
<dbReference type="InterPro" id="IPR006195">
    <property type="entry name" value="aa-tRNA-synth_II"/>
</dbReference>
<feature type="region of interest" description="Disordered" evidence="6">
    <location>
        <begin position="1"/>
        <end position="23"/>
    </location>
</feature>
<dbReference type="EMBL" id="BARS01056856">
    <property type="protein sequence ID" value="GAG46422.1"/>
    <property type="molecule type" value="Genomic_DNA"/>
</dbReference>
<organism evidence="8">
    <name type="scientific">marine sediment metagenome</name>
    <dbReference type="NCBI Taxonomy" id="412755"/>
    <lineage>
        <taxon>unclassified sequences</taxon>
        <taxon>metagenomes</taxon>
        <taxon>ecological metagenomes</taxon>
    </lineage>
</organism>
<keyword evidence="1" id="KW-0436">Ligase</keyword>
<feature type="non-terminal residue" evidence="8">
    <location>
        <position position="1"/>
    </location>
</feature>
<comment type="caution">
    <text evidence="8">The sequence shown here is derived from an EMBL/GenBank/DDBJ whole genome shotgun (WGS) entry which is preliminary data.</text>
</comment>
<dbReference type="PRINTS" id="PR01042">
    <property type="entry name" value="TRNASYNTHASP"/>
</dbReference>
<dbReference type="InterPro" id="IPR002312">
    <property type="entry name" value="Asp/Asn-tRNA-synth_IIb"/>
</dbReference>
<dbReference type="PANTHER" id="PTHR22594:SF5">
    <property type="entry name" value="ASPARTATE--TRNA LIGASE, MITOCHONDRIAL"/>
    <property type="match status" value="1"/>
</dbReference>
<dbReference type="Pfam" id="PF00152">
    <property type="entry name" value="tRNA-synt_2"/>
    <property type="match status" value="1"/>
</dbReference>
<evidence type="ECO:0000313" key="8">
    <source>
        <dbReference type="EMBL" id="GAG46422.1"/>
    </source>
</evidence>
<accession>X0YGU7</accession>